<accession>A0A443STF0</accession>
<evidence type="ECO:0000313" key="4">
    <source>
        <dbReference type="Proteomes" id="UP000288716"/>
    </source>
</evidence>
<comment type="subcellular location">
    <subcellularLocation>
        <location evidence="1">Membrane</location>
        <topology evidence="1">Multi-pass membrane protein</topology>
    </subcellularLocation>
</comment>
<dbReference type="Proteomes" id="UP000288716">
    <property type="component" value="Unassembled WGS sequence"/>
</dbReference>
<name>A0A443STF0_9ACAR</name>
<feature type="transmembrane region" description="Helical" evidence="2">
    <location>
        <begin position="315"/>
        <end position="335"/>
    </location>
</feature>
<dbReference type="PANTHER" id="PTHR16189">
    <property type="entry name" value="TRANSMEMBRANE PROTEIN 104-RELATED"/>
    <property type="match status" value="1"/>
</dbReference>
<evidence type="ECO:0000256" key="1">
    <source>
        <dbReference type="ARBA" id="ARBA00004141"/>
    </source>
</evidence>
<keyword evidence="2 3" id="KW-0812">Transmembrane</keyword>
<evidence type="ECO:0000313" key="3">
    <source>
        <dbReference type="EMBL" id="RWS30773.1"/>
    </source>
</evidence>
<feature type="transmembrane region" description="Helical" evidence="2">
    <location>
        <begin position="464"/>
        <end position="481"/>
    </location>
</feature>
<organism evidence="3 4">
    <name type="scientific">Leptotrombidium deliense</name>
    <dbReference type="NCBI Taxonomy" id="299467"/>
    <lineage>
        <taxon>Eukaryota</taxon>
        <taxon>Metazoa</taxon>
        <taxon>Ecdysozoa</taxon>
        <taxon>Arthropoda</taxon>
        <taxon>Chelicerata</taxon>
        <taxon>Arachnida</taxon>
        <taxon>Acari</taxon>
        <taxon>Acariformes</taxon>
        <taxon>Trombidiformes</taxon>
        <taxon>Prostigmata</taxon>
        <taxon>Anystina</taxon>
        <taxon>Parasitengona</taxon>
        <taxon>Trombiculoidea</taxon>
        <taxon>Trombiculidae</taxon>
        <taxon>Leptotrombidium</taxon>
    </lineage>
</organism>
<keyword evidence="4" id="KW-1185">Reference proteome</keyword>
<gene>
    <name evidence="3" type="ORF">B4U80_02446</name>
</gene>
<feature type="transmembrane region" description="Helical" evidence="2">
    <location>
        <begin position="487"/>
        <end position="509"/>
    </location>
</feature>
<feature type="transmembrane region" description="Helical" evidence="2">
    <location>
        <begin position="48"/>
        <end position="65"/>
    </location>
</feature>
<reference evidence="3 4" key="1">
    <citation type="journal article" date="2018" name="Gigascience">
        <title>Genomes of trombidid mites reveal novel predicted allergens and laterally-transferred genes associated with secondary metabolism.</title>
        <authorList>
            <person name="Dong X."/>
            <person name="Chaisiri K."/>
            <person name="Xia D."/>
            <person name="Armstrong S.D."/>
            <person name="Fang Y."/>
            <person name="Donnelly M.J."/>
            <person name="Kadowaki T."/>
            <person name="McGarry J.W."/>
            <person name="Darby A.C."/>
            <person name="Makepeace B.L."/>
        </authorList>
    </citation>
    <scope>NUCLEOTIDE SEQUENCE [LARGE SCALE GENOMIC DNA]</scope>
    <source>
        <strain evidence="3">UoL-UT</strain>
    </source>
</reference>
<feature type="transmembrane region" description="Helical" evidence="2">
    <location>
        <begin position="284"/>
        <end position="303"/>
    </location>
</feature>
<sequence>MQLNIEHLGRQLLDFKFQGVFAVTLMYLFNINVGTAVLAMPIAFQQTGWLLSTFILTIICFISRLSRVNSNFVTVTFQIECVSIANAVSYLMKTKPELFNDGLVEKPQEEDDTSVAITNEEILEEKPQEEDDTSVATTNEEILEEKAQEADESSAVVIKEDISERTAVKESQITYGTVKSMETAESNIEEKSEDIFEMRQSFDLTDVADLFLEKFGRIIFQTLTTFKHINPAIALTDSDPCWHSMGITRGQSYRVFVLIVFLALGPFTFCKIENTLLFQVFSSLFRITVFVVMISLTITSMVTGKAEGAPVMANIWSVPSLIGIAIYGFICQHAFPSVISSISNKKHLMWSTFAGYLLILSFYFLLSYTAIFTFPYLKDVYTLNFMNNRCKQCFPLISACDENEYSVIPRVMFLELLIPLYPVIAFSTNLQINSITLKNSLLSLLTSCSDPCQTEATATFNQKVVLPLLAVIPPFVIAMITTDMVMLISVVGIYAGLLAQCVIPSMLLISSRKTVNIYCEKNEEFQNLMNAPNKYKSPFSHPAVLYFMFIWSLLCIVCITVALIL</sequence>
<feature type="transmembrane region" description="Helical" evidence="2">
    <location>
        <begin position="253"/>
        <end position="272"/>
    </location>
</feature>
<keyword evidence="2" id="KW-1133">Transmembrane helix</keyword>
<dbReference type="AlphaFoldDB" id="A0A443STF0"/>
<dbReference type="EMBL" id="NCKV01000383">
    <property type="protein sequence ID" value="RWS30773.1"/>
    <property type="molecule type" value="Genomic_DNA"/>
</dbReference>
<feature type="transmembrane region" description="Helical" evidence="2">
    <location>
        <begin position="355"/>
        <end position="377"/>
    </location>
</feature>
<comment type="caution">
    <text evidence="3">The sequence shown here is derived from an EMBL/GenBank/DDBJ whole genome shotgun (WGS) entry which is preliminary data.</text>
</comment>
<feature type="transmembrane region" description="Helical" evidence="2">
    <location>
        <begin position="20"/>
        <end position="42"/>
    </location>
</feature>
<dbReference type="PANTHER" id="PTHR16189:SF0">
    <property type="entry name" value="TRANSMEMBRANE PROTEIN 104"/>
    <property type="match status" value="1"/>
</dbReference>
<protein>
    <submittedName>
        <fullName evidence="3">Transmembrane protein 104-like isoform X1</fullName>
    </submittedName>
</protein>
<evidence type="ECO:0000256" key="2">
    <source>
        <dbReference type="SAM" id="Phobius"/>
    </source>
</evidence>
<dbReference type="GO" id="GO:0016020">
    <property type="term" value="C:membrane"/>
    <property type="evidence" value="ECO:0007669"/>
    <property type="project" value="UniProtKB-SubCell"/>
</dbReference>
<feature type="transmembrane region" description="Helical" evidence="2">
    <location>
        <begin position="543"/>
        <end position="564"/>
    </location>
</feature>
<proteinExistence type="predicted"/>
<dbReference type="OrthoDB" id="294541at2759"/>
<dbReference type="VEuPathDB" id="VectorBase:LDEU001267"/>
<keyword evidence="2" id="KW-0472">Membrane</keyword>